<dbReference type="Pfam" id="PF00069">
    <property type="entry name" value="Pkinase"/>
    <property type="match status" value="2"/>
</dbReference>
<proteinExistence type="predicted"/>
<reference evidence="2" key="1">
    <citation type="submission" date="2010-02" db="EMBL/GenBank/DDBJ databases">
        <title>Sequencing and annotation of the Blastocystis hominis genome.</title>
        <authorList>
            <person name="Wincker P."/>
        </authorList>
    </citation>
    <scope>NUCLEOTIDE SEQUENCE</scope>
    <source>
        <strain evidence="2">Singapore isolate B</strain>
    </source>
</reference>
<dbReference type="InParanoid" id="D8LZK6"/>
<gene>
    <name evidence="2" type="ORF">GSBLH_T00001430001</name>
</gene>
<dbReference type="InterPro" id="IPR011009">
    <property type="entry name" value="Kinase-like_dom_sf"/>
</dbReference>
<keyword evidence="3" id="KW-1185">Reference proteome</keyword>
<dbReference type="SUPFAM" id="SSF56112">
    <property type="entry name" value="Protein kinase-like (PK-like)"/>
    <property type="match status" value="2"/>
</dbReference>
<dbReference type="GeneID" id="24918686"/>
<dbReference type="PANTHER" id="PTHR24347">
    <property type="entry name" value="SERINE/THREONINE-PROTEIN KINASE"/>
    <property type="match status" value="1"/>
</dbReference>
<feature type="domain" description="Protein kinase" evidence="1">
    <location>
        <begin position="422"/>
        <end position="720"/>
    </location>
</feature>
<dbReference type="AlphaFoldDB" id="D8LZK6"/>
<evidence type="ECO:0000313" key="2">
    <source>
        <dbReference type="EMBL" id="CBK21245.2"/>
    </source>
</evidence>
<dbReference type="Gene3D" id="3.30.200.20">
    <property type="entry name" value="Phosphorylase Kinase, domain 1"/>
    <property type="match status" value="1"/>
</dbReference>
<accession>D8LZK6</accession>
<dbReference type="GO" id="GO:0005524">
    <property type="term" value="F:ATP binding"/>
    <property type="evidence" value="ECO:0007669"/>
    <property type="project" value="InterPro"/>
</dbReference>
<dbReference type="Proteomes" id="UP000008312">
    <property type="component" value="Unassembled WGS sequence"/>
</dbReference>
<dbReference type="FunFam" id="1.10.510.10:FF:000465">
    <property type="entry name" value="Non-specific serine/threonine protein kinase"/>
    <property type="match status" value="2"/>
</dbReference>
<dbReference type="PROSITE" id="PS00108">
    <property type="entry name" value="PROTEIN_KINASE_ST"/>
    <property type="match status" value="2"/>
</dbReference>
<evidence type="ECO:0000313" key="3">
    <source>
        <dbReference type="Proteomes" id="UP000008312"/>
    </source>
</evidence>
<feature type="domain" description="Protein kinase" evidence="1">
    <location>
        <begin position="35"/>
        <end position="302"/>
    </location>
</feature>
<dbReference type="OMA" id="ILEHSWV"/>
<name>D8LZK6_BLAHO</name>
<dbReference type="CDD" id="cd05117">
    <property type="entry name" value="STKc_CAMK"/>
    <property type="match status" value="1"/>
</dbReference>
<sequence length="721" mass="81187">MRYASDLIRLFDDNVSEPIVASELHPTFVDLNKMVRVNRVIGRGREAERLPCREIRDRVRGYHDGLEQQACGSETNRKANCDAAGREERDGAAILYRLRRHPHIVGLQHFWEDNANFFLVQDLMLGGELFHAIINAHSFSEAQAQRCVMTLLYTLHYCHQRGIVHRDLKPENLLLAEQNNLDSIRIADFGLANEITIANTLKSYCGTPGYMAPEVLTNQAYGPAVDMWSLGVIAFILLCGYHPFPQGDDKRMYYNITHGVFNFDQDAWADKSEDAKDFISRLLTVDPKKRMTAPEAINHRWMMFASKSTMNMNRAVQELERYNIWTKANATDPRQAAQTGIQVVNYIALADCLVYMNPTTLQQPLFSLPRQTILGCDNMINAADGVWIHVYSENQRMVSPKDAKGKWVLAGRLNDNPICVPVGASVFMSRFKKGKAYHLVKKSPACQETQKEQIPGGFAVIADRVLTNSEGTWLELNRQTLYQFKVTLSPPIYVCAILGGQSTLFDKIYGDMCIVCWRLVLKVGGEGGGSKGSSAAVTYEELEPGGRLFDYIKNRQQFTENDAKLIVQCVLSAIEYCHENGIVHRDLKPQNILLTKSDDLTSLKLTDFGFSASVSSGLLKTSLGTPGYTAPEVLRNQLYDASVDLWSLGVITYILLCGYPPFPSNNDAERLRAITTGRYQFYPNEWDSVSDEAKDFIRHLIVVDPAQRMSASQVLLKSFTR</sequence>
<dbReference type="GO" id="GO:0004672">
    <property type="term" value="F:protein kinase activity"/>
    <property type="evidence" value="ECO:0007669"/>
    <property type="project" value="InterPro"/>
</dbReference>
<evidence type="ECO:0000259" key="1">
    <source>
        <dbReference type="PROSITE" id="PS50011"/>
    </source>
</evidence>
<dbReference type="OrthoDB" id="197746at2759"/>
<dbReference type="SMART" id="SM00220">
    <property type="entry name" value="S_TKc"/>
    <property type="match status" value="2"/>
</dbReference>
<dbReference type="EMBL" id="FN668641">
    <property type="protein sequence ID" value="CBK21245.2"/>
    <property type="molecule type" value="Genomic_DNA"/>
</dbReference>
<dbReference type="InterPro" id="IPR000719">
    <property type="entry name" value="Prot_kinase_dom"/>
</dbReference>
<organism evidence="2">
    <name type="scientific">Blastocystis hominis</name>
    <dbReference type="NCBI Taxonomy" id="12968"/>
    <lineage>
        <taxon>Eukaryota</taxon>
        <taxon>Sar</taxon>
        <taxon>Stramenopiles</taxon>
        <taxon>Bigyra</taxon>
        <taxon>Opalozoa</taxon>
        <taxon>Opalinata</taxon>
        <taxon>Blastocystidae</taxon>
        <taxon>Blastocystis</taxon>
    </lineage>
</organism>
<dbReference type="PROSITE" id="PS50011">
    <property type="entry name" value="PROTEIN_KINASE_DOM"/>
    <property type="match status" value="2"/>
</dbReference>
<protein>
    <recommendedName>
        <fullName evidence="1">Protein kinase domain-containing protein</fullName>
    </recommendedName>
</protein>
<dbReference type="RefSeq" id="XP_012895293.1">
    <property type="nucleotide sequence ID" value="XM_013039839.1"/>
</dbReference>
<dbReference type="Gene3D" id="1.10.510.10">
    <property type="entry name" value="Transferase(Phosphotransferase) domain 1"/>
    <property type="match status" value="2"/>
</dbReference>
<dbReference type="InterPro" id="IPR008271">
    <property type="entry name" value="Ser/Thr_kinase_AS"/>
</dbReference>